<dbReference type="RefSeq" id="WP_283738675.1">
    <property type="nucleotide sequence ID" value="NZ_JASJEV010000001.1"/>
</dbReference>
<evidence type="ECO:0000313" key="7">
    <source>
        <dbReference type="EMBL" id="MDJ1156670.1"/>
    </source>
</evidence>
<keyword evidence="8" id="KW-1185">Reference proteome</keyword>
<name>A0ABT7AC57_9HYPH</name>
<keyword evidence="2" id="KW-1003">Cell membrane</keyword>
<evidence type="ECO:0000256" key="2">
    <source>
        <dbReference type="ARBA" id="ARBA00022475"/>
    </source>
</evidence>
<organism evidence="7 8">
    <name type="scientific">Chelatococcus albus</name>
    <dbReference type="NCBI Taxonomy" id="3047466"/>
    <lineage>
        <taxon>Bacteria</taxon>
        <taxon>Pseudomonadati</taxon>
        <taxon>Pseudomonadota</taxon>
        <taxon>Alphaproteobacteria</taxon>
        <taxon>Hyphomicrobiales</taxon>
        <taxon>Chelatococcaceae</taxon>
        <taxon>Chelatococcus</taxon>
    </lineage>
</organism>
<dbReference type="InterPro" id="IPR001123">
    <property type="entry name" value="LeuE-type"/>
</dbReference>
<proteinExistence type="predicted"/>
<accession>A0ABT7AC57</accession>
<reference evidence="7 8" key="1">
    <citation type="submission" date="2023-05" db="EMBL/GenBank/DDBJ databases">
        <title>Chelatococcus sp. nov., a moderately thermophilic bacterium isolated from hot spring microbial mat.</title>
        <authorList>
            <person name="Hu C.-J."/>
            <person name="Li W.-J."/>
        </authorList>
    </citation>
    <scope>NUCLEOTIDE SEQUENCE [LARGE SCALE GENOMIC DNA]</scope>
    <source>
        <strain evidence="7 8">SYSU G07232</strain>
    </source>
</reference>
<comment type="subcellular location">
    <subcellularLocation>
        <location evidence="1">Cell membrane</location>
        <topology evidence="1">Multi-pass membrane protein</topology>
    </subcellularLocation>
</comment>
<evidence type="ECO:0000256" key="6">
    <source>
        <dbReference type="SAM" id="Phobius"/>
    </source>
</evidence>
<dbReference type="Pfam" id="PF01810">
    <property type="entry name" value="LysE"/>
    <property type="match status" value="1"/>
</dbReference>
<sequence length="72" mass="7292">MAIFGDYTQGILVAWAAFALATVSPGPALMATMGTAMGSGRRAGMALGLGICCGSLTWGLLAAFGLRLVLDR</sequence>
<evidence type="ECO:0000256" key="5">
    <source>
        <dbReference type="ARBA" id="ARBA00023136"/>
    </source>
</evidence>
<gene>
    <name evidence="7" type="ORF">QNA08_00195</name>
</gene>
<comment type="caution">
    <text evidence="7">The sequence shown here is derived from an EMBL/GenBank/DDBJ whole genome shotgun (WGS) entry which is preliminary data.</text>
</comment>
<dbReference type="Proteomes" id="UP001321492">
    <property type="component" value="Unassembled WGS sequence"/>
</dbReference>
<evidence type="ECO:0000256" key="3">
    <source>
        <dbReference type="ARBA" id="ARBA00022692"/>
    </source>
</evidence>
<keyword evidence="4 6" id="KW-1133">Transmembrane helix</keyword>
<protein>
    <submittedName>
        <fullName evidence="7">LysE family transporter</fullName>
    </submittedName>
</protein>
<dbReference type="EMBL" id="JASJEV010000001">
    <property type="protein sequence ID" value="MDJ1156670.1"/>
    <property type="molecule type" value="Genomic_DNA"/>
</dbReference>
<keyword evidence="5 6" id="KW-0472">Membrane</keyword>
<evidence type="ECO:0000256" key="1">
    <source>
        <dbReference type="ARBA" id="ARBA00004651"/>
    </source>
</evidence>
<evidence type="ECO:0000256" key="4">
    <source>
        <dbReference type="ARBA" id="ARBA00022989"/>
    </source>
</evidence>
<keyword evidence="3 6" id="KW-0812">Transmembrane</keyword>
<feature type="transmembrane region" description="Helical" evidence="6">
    <location>
        <begin position="46"/>
        <end position="70"/>
    </location>
</feature>
<evidence type="ECO:0000313" key="8">
    <source>
        <dbReference type="Proteomes" id="UP001321492"/>
    </source>
</evidence>